<dbReference type="Proteomes" id="UP000063781">
    <property type="component" value="Chromosome"/>
</dbReference>
<name>A0A109UHH3_9FIRM</name>
<reference evidence="3 4" key="1">
    <citation type="submission" date="2015-10" db="EMBL/GenBank/DDBJ databases">
        <title>Erysipelothrix larvae sp. LV19 isolated from the larval gut of the rhinoceros beetle, Trypoxylus dichotomus.</title>
        <authorList>
            <person name="Lim S."/>
            <person name="Kim B.-C."/>
        </authorList>
    </citation>
    <scope>NUCLEOTIDE SEQUENCE [LARGE SCALE GENOMIC DNA]</scope>
    <source>
        <strain evidence="3 4">LV19</strain>
    </source>
</reference>
<evidence type="ECO:0000313" key="4">
    <source>
        <dbReference type="Proteomes" id="UP000063781"/>
    </source>
</evidence>
<dbReference type="AlphaFoldDB" id="A0A109UHH3"/>
<accession>A0A109UHH3</accession>
<dbReference type="KEGG" id="erl:AOC36_09680"/>
<evidence type="ECO:0000256" key="1">
    <source>
        <dbReference type="SAM" id="Coils"/>
    </source>
</evidence>
<protein>
    <submittedName>
        <fullName evidence="3">Uncharacterized protein</fullName>
    </submittedName>
</protein>
<evidence type="ECO:0000256" key="2">
    <source>
        <dbReference type="SAM" id="Phobius"/>
    </source>
</evidence>
<dbReference type="STRING" id="1514105.AOC36_09680"/>
<evidence type="ECO:0000313" key="3">
    <source>
        <dbReference type="EMBL" id="AMC94243.1"/>
    </source>
</evidence>
<keyword evidence="1" id="KW-0175">Coiled coil</keyword>
<feature type="transmembrane region" description="Helical" evidence="2">
    <location>
        <begin position="12"/>
        <end position="34"/>
    </location>
</feature>
<gene>
    <name evidence="3" type="ORF">AOC36_09680</name>
</gene>
<keyword evidence="2" id="KW-1133">Transmembrane helix</keyword>
<sequence>MKSSKVIKKRTLMLAGYTVFSTIAVLMLLFIFILQQNNIKLQMEVDASLEKSQQLIEVAKSEQNALERDLAEVEYLSKLGSNISVCAPNSTFKSFMDYREITDETSNQFALLQKGFSISTHGILVQDGRFLVAMSKEYGPIGTDLTIVLENVTLRIRIADIKHQGCTSDDGSMLEFLVDANKVYPNILDDGNFNLLYEGPIKEIRYGD</sequence>
<organism evidence="3 4">
    <name type="scientific">Erysipelothrix larvae</name>
    <dbReference type="NCBI Taxonomy" id="1514105"/>
    <lineage>
        <taxon>Bacteria</taxon>
        <taxon>Bacillati</taxon>
        <taxon>Bacillota</taxon>
        <taxon>Erysipelotrichia</taxon>
        <taxon>Erysipelotrichales</taxon>
        <taxon>Erysipelotrichaceae</taxon>
        <taxon>Erysipelothrix</taxon>
    </lineage>
</organism>
<proteinExistence type="predicted"/>
<feature type="coiled-coil region" evidence="1">
    <location>
        <begin position="49"/>
        <end position="76"/>
    </location>
</feature>
<keyword evidence="2" id="KW-0472">Membrane</keyword>
<keyword evidence="2" id="KW-0812">Transmembrane</keyword>
<dbReference type="EMBL" id="CP013213">
    <property type="protein sequence ID" value="AMC94243.1"/>
    <property type="molecule type" value="Genomic_DNA"/>
</dbReference>
<dbReference type="RefSeq" id="WP_067633759.1">
    <property type="nucleotide sequence ID" value="NZ_CP013213.1"/>
</dbReference>
<keyword evidence="4" id="KW-1185">Reference proteome</keyword>